<feature type="region of interest" description="Disordered" evidence="1">
    <location>
        <begin position="17"/>
        <end position="51"/>
    </location>
</feature>
<name>A0A7T5EPB9_9BACL</name>
<accession>A0A7T5EPB9</accession>
<protein>
    <submittedName>
        <fullName evidence="2">Uncharacterized protein</fullName>
    </submittedName>
</protein>
<dbReference type="EMBL" id="CP066308">
    <property type="protein sequence ID" value="QQE76270.1"/>
    <property type="molecule type" value="Genomic_DNA"/>
</dbReference>
<dbReference type="EMBL" id="CP073708">
    <property type="protein sequence ID" value="QUO43298.1"/>
    <property type="molecule type" value="Genomic_DNA"/>
</dbReference>
<reference evidence="3" key="2">
    <citation type="submission" date="2021-04" db="EMBL/GenBank/DDBJ databases">
        <title>Brevibacillus composti FJAT-54423, complete genome.</title>
        <authorList>
            <person name="Tang R."/>
        </authorList>
    </citation>
    <scope>NUCLEOTIDE SEQUENCE</scope>
    <source>
        <strain evidence="3">FJAT-54424</strain>
    </source>
</reference>
<dbReference type="Proteomes" id="UP000595847">
    <property type="component" value="Chromosome"/>
</dbReference>
<feature type="compositionally biased region" description="Basic and acidic residues" evidence="1">
    <location>
        <begin position="22"/>
        <end position="51"/>
    </location>
</feature>
<dbReference type="RefSeq" id="WP_198829773.1">
    <property type="nucleotide sequence ID" value="NZ_CP066308.1"/>
</dbReference>
<proteinExistence type="predicted"/>
<evidence type="ECO:0000313" key="3">
    <source>
        <dbReference type="EMBL" id="QUO43298.1"/>
    </source>
</evidence>
<reference evidence="2 4" key="1">
    <citation type="submission" date="2020-12" db="EMBL/GenBank/DDBJ databases">
        <title>strain FJAT-54423T represents a novel species of the genus Brevibacillus.</title>
        <authorList>
            <person name="Tang R."/>
        </authorList>
    </citation>
    <scope>NUCLEOTIDE SEQUENCE [LARGE SCALE GENOMIC DNA]</scope>
    <source>
        <strain evidence="2 4">FJAT-54423</strain>
    </source>
</reference>
<dbReference type="AlphaFoldDB" id="A0A7T5EPB9"/>
<evidence type="ECO:0000313" key="2">
    <source>
        <dbReference type="EMBL" id="QQE76270.1"/>
    </source>
</evidence>
<keyword evidence="5" id="KW-1185">Reference proteome</keyword>
<evidence type="ECO:0000313" key="4">
    <source>
        <dbReference type="Proteomes" id="UP000595847"/>
    </source>
</evidence>
<gene>
    <name evidence="2" type="ORF">JD108_10605</name>
    <name evidence="3" type="ORF">KDJ56_10295</name>
</gene>
<dbReference type="KEGG" id="bcop:JD108_10605"/>
<organism evidence="2 4">
    <name type="scientific">Brevibacillus composti</name>
    <dbReference type="NCBI Taxonomy" id="2796470"/>
    <lineage>
        <taxon>Bacteria</taxon>
        <taxon>Bacillati</taxon>
        <taxon>Bacillota</taxon>
        <taxon>Bacilli</taxon>
        <taxon>Bacillales</taxon>
        <taxon>Paenibacillaceae</taxon>
        <taxon>Brevibacillus</taxon>
    </lineage>
</organism>
<evidence type="ECO:0000256" key="1">
    <source>
        <dbReference type="SAM" id="MobiDB-lite"/>
    </source>
</evidence>
<dbReference type="Proteomes" id="UP000677234">
    <property type="component" value="Chromosome"/>
</dbReference>
<sequence length="51" mass="5879">MRKDRLDEEALLVNGPVGGEVLSKEERQVLKGETEERKQAMEQAKKEPIRE</sequence>
<evidence type="ECO:0000313" key="5">
    <source>
        <dbReference type="Proteomes" id="UP000677234"/>
    </source>
</evidence>